<dbReference type="GO" id="GO:0043138">
    <property type="term" value="F:3'-5' DNA helicase activity"/>
    <property type="evidence" value="ECO:0007669"/>
    <property type="project" value="UniProtKB-EC"/>
</dbReference>
<dbReference type="InterPro" id="IPR032284">
    <property type="entry name" value="RecQ_Zn-bd"/>
</dbReference>
<dbReference type="Pfam" id="PF00271">
    <property type="entry name" value="Helicase_C"/>
    <property type="match status" value="1"/>
</dbReference>
<comment type="similarity">
    <text evidence="1">Belongs to the helicase family. RecQ subfamily.</text>
</comment>
<keyword evidence="5 15" id="KW-0347">Helicase</keyword>
<evidence type="ECO:0000256" key="8">
    <source>
        <dbReference type="ARBA" id="ARBA00023235"/>
    </source>
</evidence>
<keyword evidence="7" id="KW-0238">DNA-binding</keyword>
<evidence type="ECO:0000256" key="2">
    <source>
        <dbReference type="ARBA" id="ARBA00022723"/>
    </source>
</evidence>
<dbReference type="Gene3D" id="3.40.50.300">
    <property type="entry name" value="P-loop containing nucleotide triphosphate hydrolases"/>
    <property type="match status" value="2"/>
</dbReference>
<evidence type="ECO:0000256" key="7">
    <source>
        <dbReference type="ARBA" id="ARBA00023125"/>
    </source>
</evidence>
<dbReference type="PROSITE" id="PS51192">
    <property type="entry name" value="HELICASE_ATP_BIND_1"/>
    <property type="match status" value="1"/>
</dbReference>
<keyword evidence="4" id="KW-0378">Hydrolase</keyword>
<dbReference type="AlphaFoldDB" id="A0A238UB49"/>
<evidence type="ECO:0000256" key="3">
    <source>
        <dbReference type="ARBA" id="ARBA00022741"/>
    </source>
</evidence>
<dbReference type="InterPro" id="IPR004589">
    <property type="entry name" value="DNA_helicase_ATP-dep_RecQ"/>
</dbReference>
<keyword evidence="8" id="KW-0413">Isomerase</keyword>
<dbReference type="SUPFAM" id="SSF46785">
    <property type="entry name" value="Winged helix' DNA-binding domain"/>
    <property type="match status" value="1"/>
</dbReference>
<dbReference type="Gene3D" id="1.10.10.10">
    <property type="entry name" value="Winged helix-like DNA-binding domain superfamily/Winged helix DNA-binding domain"/>
    <property type="match status" value="1"/>
</dbReference>
<dbReference type="FunFam" id="3.40.50.300:FF:000296">
    <property type="entry name" value="ATP-dependent DNA helicase RecQ"/>
    <property type="match status" value="1"/>
</dbReference>
<feature type="domain" description="Helicase C-terminal" evidence="14">
    <location>
        <begin position="217"/>
        <end position="360"/>
    </location>
</feature>
<dbReference type="EC" id="5.6.2.4" evidence="10"/>
<dbReference type="PROSITE" id="PS51194">
    <property type="entry name" value="HELICASE_CTER"/>
    <property type="match status" value="1"/>
</dbReference>
<dbReference type="KEGG" id="tje:TJEJU_1936"/>
<dbReference type="GO" id="GO:0005737">
    <property type="term" value="C:cytoplasm"/>
    <property type="evidence" value="ECO:0007669"/>
    <property type="project" value="TreeGrafter"/>
</dbReference>
<dbReference type="RefSeq" id="WP_231970294.1">
    <property type="nucleotide sequence ID" value="NZ_LT899436.1"/>
</dbReference>
<dbReference type="InterPro" id="IPR036388">
    <property type="entry name" value="WH-like_DNA-bd_sf"/>
</dbReference>
<dbReference type="Pfam" id="PF16124">
    <property type="entry name" value="RecQ_Zn_bind"/>
    <property type="match status" value="1"/>
</dbReference>
<comment type="catalytic activity">
    <reaction evidence="9">
        <text>Couples ATP hydrolysis with the unwinding of duplex DNA by translocating in the 3'-5' direction.</text>
        <dbReference type="EC" id="5.6.2.4"/>
    </reaction>
</comment>
<dbReference type="SMART" id="SM00490">
    <property type="entry name" value="HELICc"/>
    <property type="match status" value="1"/>
</dbReference>
<dbReference type="CDD" id="cd17920">
    <property type="entry name" value="DEXHc_RecQ"/>
    <property type="match status" value="1"/>
</dbReference>
<dbReference type="GO" id="GO:0016787">
    <property type="term" value="F:hydrolase activity"/>
    <property type="evidence" value="ECO:0007669"/>
    <property type="project" value="UniProtKB-KW"/>
</dbReference>
<dbReference type="InterPro" id="IPR011545">
    <property type="entry name" value="DEAD/DEAH_box_helicase_dom"/>
</dbReference>
<dbReference type="EMBL" id="LT899436">
    <property type="protein sequence ID" value="SNR15640.1"/>
    <property type="molecule type" value="Genomic_DNA"/>
</dbReference>
<dbReference type="GO" id="GO:0030894">
    <property type="term" value="C:replisome"/>
    <property type="evidence" value="ECO:0007669"/>
    <property type="project" value="TreeGrafter"/>
</dbReference>
<evidence type="ECO:0000256" key="9">
    <source>
        <dbReference type="ARBA" id="ARBA00034617"/>
    </source>
</evidence>
<evidence type="ECO:0000256" key="12">
    <source>
        <dbReference type="ARBA" id="ARBA00044550"/>
    </source>
</evidence>
<dbReference type="SUPFAM" id="SSF52540">
    <property type="entry name" value="P-loop containing nucleoside triphosphate hydrolases"/>
    <property type="match status" value="1"/>
</dbReference>
<evidence type="ECO:0000259" key="13">
    <source>
        <dbReference type="PROSITE" id="PS51192"/>
    </source>
</evidence>
<dbReference type="GO" id="GO:0046872">
    <property type="term" value="F:metal ion binding"/>
    <property type="evidence" value="ECO:0007669"/>
    <property type="project" value="UniProtKB-KW"/>
</dbReference>
<keyword evidence="6" id="KW-0067">ATP-binding</keyword>
<protein>
    <recommendedName>
        <fullName evidence="11">ATP-dependent DNA helicase RecQ</fullName>
        <ecNumber evidence="10">5.6.2.4</ecNumber>
    </recommendedName>
    <alternativeName>
        <fullName evidence="12">DNA 3'-5' helicase RecQ</fullName>
    </alternativeName>
</protein>
<keyword evidence="2" id="KW-0479">Metal-binding</keyword>
<dbReference type="InterPro" id="IPR027417">
    <property type="entry name" value="P-loop_NTPase"/>
</dbReference>
<name>A0A238UB49_9FLAO</name>
<accession>A0A238UB49</accession>
<evidence type="ECO:0000313" key="15">
    <source>
        <dbReference type="EMBL" id="SNR15640.1"/>
    </source>
</evidence>
<dbReference type="InterPro" id="IPR036390">
    <property type="entry name" value="WH_DNA-bd_sf"/>
</dbReference>
<proteinExistence type="inferred from homology"/>
<evidence type="ECO:0000256" key="11">
    <source>
        <dbReference type="ARBA" id="ARBA00044535"/>
    </source>
</evidence>
<gene>
    <name evidence="15" type="ORF">TJEJU_1936</name>
</gene>
<dbReference type="GO" id="GO:0006310">
    <property type="term" value="P:DNA recombination"/>
    <property type="evidence" value="ECO:0007669"/>
    <property type="project" value="InterPro"/>
</dbReference>
<dbReference type="GO" id="GO:0043590">
    <property type="term" value="C:bacterial nucleoid"/>
    <property type="evidence" value="ECO:0007669"/>
    <property type="project" value="TreeGrafter"/>
</dbReference>
<organism evidence="15 16">
    <name type="scientific">Tenacibaculum jejuense</name>
    <dbReference type="NCBI Taxonomy" id="584609"/>
    <lineage>
        <taxon>Bacteria</taxon>
        <taxon>Pseudomonadati</taxon>
        <taxon>Bacteroidota</taxon>
        <taxon>Flavobacteriia</taxon>
        <taxon>Flavobacteriales</taxon>
        <taxon>Flavobacteriaceae</taxon>
        <taxon>Tenacibaculum</taxon>
    </lineage>
</organism>
<feature type="domain" description="Helicase ATP-binding" evidence="13">
    <location>
        <begin position="25"/>
        <end position="193"/>
    </location>
</feature>
<dbReference type="Pfam" id="PF00270">
    <property type="entry name" value="DEAD"/>
    <property type="match status" value="1"/>
</dbReference>
<evidence type="ECO:0000256" key="4">
    <source>
        <dbReference type="ARBA" id="ARBA00022801"/>
    </source>
</evidence>
<reference evidence="15 16" key="1">
    <citation type="submission" date="2017-07" db="EMBL/GenBank/DDBJ databases">
        <authorList>
            <person name="Sun Z.S."/>
            <person name="Albrecht U."/>
            <person name="Echele G."/>
            <person name="Lee C.C."/>
        </authorList>
    </citation>
    <scope>NUCLEOTIDE SEQUENCE [LARGE SCALE GENOMIC DNA]</scope>
    <source>
        <strain evidence="16">type strain: KCTC 22618</strain>
    </source>
</reference>
<evidence type="ECO:0000259" key="14">
    <source>
        <dbReference type="PROSITE" id="PS51194"/>
    </source>
</evidence>
<dbReference type="GO" id="GO:0006281">
    <property type="term" value="P:DNA repair"/>
    <property type="evidence" value="ECO:0007669"/>
    <property type="project" value="TreeGrafter"/>
</dbReference>
<dbReference type="InterPro" id="IPR001650">
    <property type="entry name" value="Helicase_C-like"/>
</dbReference>
<dbReference type="PANTHER" id="PTHR13710:SF105">
    <property type="entry name" value="ATP-DEPENDENT DNA HELICASE Q1"/>
    <property type="match status" value="1"/>
</dbReference>
<dbReference type="SMART" id="SM00487">
    <property type="entry name" value="DEXDc"/>
    <property type="match status" value="1"/>
</dbReference>
<sequence>MNTPTEILKKYWGFDSFRPQQLEIIEAVLNNKDTTALLPTGGGKSICYQIPALIKEGVCIVISPLIALIQDQINSLDKRGIKAFYIPSGSHQDEIVRIFDNLKFGNYKFLYLSPERIQSKFIQEKIKQLSVSFFAVDEAHCISEWGHDFRPSYTQLSILKELKENTPVIALTATATNKVLEDIYSTLSLNEPLTFKKSFYKPNLGYRILKSEDKLYRLKEIFTKIKAPAIVYVSSRKKTIELSNFLNSKGFKATSYHGGLSLSEKEIAYKNWMNNTCRIIVATNAFGMGIDRADVKIVVHYDIPNSIENYVQEAGRAGRNNESCYAIMLTNESDIKLTLNLFKDSQPSLEEIKHVHTKLHQYFKIANGEFIDTGFDFNILDFCNIYNLPVRKVYNILQILNNFGIIELNHFNQKKSTLQFLIPYGQLSKYKLANPKKNKFIDTLLRMYGGLFEQDVSINEFAIAKILGITSKHLIHLLDELHNDQIVNYKKSSKDSMLYFLHPREDNRTINRFSKKIKNLLTYKAQKLGNIIQFIQNDAVCRNIQLLNYFNEPNAKECGICDVCLKKEKIIDVSKEILAIIKDNREISSREICEKLNYKERDILIHLRKLLGEEKIKVTNYNTYLLA</sequence>
<dbReference type="GO" id="GO:0003677">
    <property type="term" value="F:DNA binding"/>
    <property type="evidence" value="ECO:0007669"/>
    <property type="project" value="UniProtKB-KW"/>
</dbReference>
<keyword evidence="3" id="KW-0547">Nucleotide-binding</keyword>
<evidence type="ECO:0000313" key="16">
    <source>
        <dbReference type="Proteomes" id="UP000215214"/>
    </source>
</evidence>
<evidence type="ECO:0000256" key="6">
    <source>
        <dbReference type="ARBA" id="ARBA00022840"/>
    </source>
</evidence>
<dbReference type="NCBIfam" id="TIGR00614">
    <property type="entry name" value="recQ_fam"/>
    <property type="match status" value="1"/>
</dbReference>
<dbReference type="InterPro" id="IPR014001">
    <property type="entry name" value="Helicase_ATP-bd"/>
</dbReference>
<dbReference type="Proteomes" id="UP000215214">
    <property type="component" value="Chromosome TJEJU"/>
</dbReference>
<evidence type="ECO:0000256" key="5">
    <source>
        <dbReference type="ARBA" id="ARBA00022806"/>
    </source>
</evidence>
<dbReference type="PANTHER" id="PTHR13710">
    <property type="entry name" value="DNA HELICASE RECQ FAMILY MEMBER"/>
    <property type="match status" value="1"/>
</dbReference>
<evidence type="ECO:0000256" key="10">
    <source>
        <dbReference type="ARBA" id="ARBA00034808"/>
    </source>
</evidence>
<evidence type="ECO:0000256" key="1">
    <source>
        <dbReference type="ARBA" id="ARBA00005446"/>
    </source>
</evidence>
<keyword evidence="16" id="KW-1185">Reference proteome</keyword>
<dbReference type="GO" id="GO:0005524">
    <property type="term" value="F:ATP binding"/>
    <property type="evidence" value="ECO:0007669"/>
    <property type="project" value="UniProtKB-KW"/>
</dbReference>
<dbReference type="GO" id="GO:0009378">
    <property type="term" value="F:four-way junction helicase activity"/>
    <property type="evidence" value="ECO:0007669"/>
    <property type="project" value="TreeGrafter"/>
</dbReference>